<evidence type="ECO:0000313" key="9">
    <source>
        <dbReference type="EMBL" id="PKU29495.1"/>
    </source>
</evidence>
<keyword evidence="5" id="KW-0862">Zinc</keyword>
<evidence type="ECO:0000313" key="10">
    <source>
        <dbReference type="Proteomes" id="UP000233556"/>
    </source>
</evidence>
<reference evidence="10" key="2">
    <citation type="submission" date="2017-12" db="EMBL/GenBank/DDBJ databases">
        <title>Genome sequence of the Bar-tailed Godwit (Limosa lapponica baueri).</title>
        <authorList>
            <person name="Lima N.C.B."/>
            <person name="Parody-Merino A.M."/>
            <person name="Battley P.F."/>
            <person name="Fidler A.E."/>
            <person name="Prosdocimi F."/>
        </authorList>
    </citation>
    <scope>NUCLEOTIDE SEQUENCE [LARGE SCALE GENOMIC DNA]</scope>
</reference>
<name>A0A2I0T6S0_LIMLA</name>
<reference evidence="10" key="1">
    <citation type="submission" date="2017-11" db="EMBL/GenBank/DDBJ databases">
        <authorList>
            <person name="Lima N.C."/>
            <person name="Parody-Merino A.M."/>
            <person name="Battley P.F."/>
            <person name="Fidler A.E."/>
            <person name="Prosdocimi F."/>
        </authorList>
    </citation>
    <scope>NUCLEOTIDE SEQUENCE [LARGE SCALE GENOMIC DNA]</scope>
</reference>
<feature type="region of interest" description="Disordered" evidence="7">
    <location>
        <begin position="63"/>
        <end position="89"/>
    </location>
</feature>
<dbReference type="EMBL" id="KZ516925">
    <property type="protein sequence ID" value="PKU29495.1"/>
    <property type="molecule type" value="Genomic_DNA"/>
</dbReference>
<dbReference type="InterPro" id="IPR036236">
    <property type="entry name" value="Znf_C2H2_sf"/>
</dbReference>
<accession>A0A2I0T6S0</accession>
<dbReference type="SUPFAM" id="SSF57667">
    <property type="entry name" value="beta-beta-alpha zinc fingers"/>
    <property type="match status" value="1"/>
</dbReference>
<gene>
    <name evidence="9" type="ORF">llap_20201</name>
</gene>
<dbReference type="AlphaFoldDB" id="A0A2I0T6S0"/>
<dbReference type="Proteomes" id="UP000233556">
    <property type="component" value="Unassembled WGS sequence"/>
</dbReference>
<keyword evidence="6" id="KW-0539">Nucleus</keyword>
<keyword evidence="10" id="KW-1185">Reference proteome</keyword>
<dbReference type="GO" id="GO:0008270">
    <property type="term" value="F:zinc ion binding"/>
    <property type="evidence" value="ECO:0007669"/>
    <property type="project" value="UniProtKB-KW"/>
</dbReference>
<evidence type="ECO:0000256" key="4">
    <source>
        <dbReference type="ARBA" id="ARBA00022771"/>
    </source>
</evidence>
<feature type="compositionally biased region" description="Basic residues" evidence="7">
    <location>
        <begin position="63"/>
        <end position="74"/>
    </location>
</feature>
<dbReference type="GO" id="GO:0005634">
    <property type="term" value="C:nucleus"/>
    <property type="evidence" value="ECO:0007669"/>
    <property type="project" value="UniProtKB-SubCell"/>
</dbReference>
<keyword evidence="4" id="KW-0863">Zinc-finger</keyword>
<sequence length="89" mass="9871">MKRPLSPSHNPESGLRLVEAASCPPGQPEQRMKREKKHQSFTLCEVCNIQLNSAAQAQIHYNGKSHQKRLKQLNKGKMPAAQGRSPLSG</sequence>
<keyword evidence="3" id="KW-0677">Repeat</keyword>
<evidence type="ECO:0000256" key="2">
    <source>
        <dbReference type="ARBA" id="ARBA00022723"/>
    </source>
</evidence>
<feature type="region of interest" description="Disordered" evidence="7">
    <location>
        <begin position="1"/>
        <end position="36"/>
    </location>
</feature>
<dbReference type="GO" id="GO:0003676">
    <property type="term" value="F:nucleic acid binding"/>
    <property type="evidence" value="ECO:0007669"/>
    <property type="project" value="InterPro"/>
</dbReference>
<dbReference type="InterPro" id="IPR051868">
    <property type="entry name" value="ZN346_ZMAT4"/>
</dbReference>
<dbReference type="InterPro" id="IPR003604">
    <property type="entry name" value="Matrin/U1-like-C_Znf_C2H2"/>
</dbReference>
<evidence type="ECO:0000256" key="7">
    <source>
        <dbReference type="SAM" id="MobiDB-lite"/>
    </source>
</evidence>
<feature type="domain" description="U1-type" evidence="8">
    <location>
        <begin position="39"/>
        <end position="73"/>
    </location>
</feature>
<evidence type="ECO:0000256" key="5">
    <source>
        <dbReference type="ARBA" id="ARBA00022833"/>
    </source>
</evidence>
<keyword evidence="2" id="KW-0479">Metal-binding</keyword>
<proteinExistence type="predicted"/>
<dbReference type="Gene3D" id="3.30.160.60">
    <property type="entry name" value="Classic Zinc Finger"/>
    <property type="match status" value="1"/>
</dbReference>
<evidence type="ECO:0000256" key="6">
    <source>
        <dbReference type="ARBA" id="ARBA00023242"/>
    </source>
</evidence>
<dbReference type="OrthoDB" id="434647at2759"/>
<dbReference type="InterPro" id="IPR013087">
    <property type="entry name" value="Znf_C2H2_type"/>
</dbReference>
<evidence type="ECO:0000259" key="8">
    <source>
        <dbReference type="SMART" id="SM00451"/>
    </source>
</evidence>
<evidence type="ECO:0000256" key="1">
    <source>
        <dbReference type="ARBA" id="ARBA00004123"/>
    </source>
</evidence>
<dbReference type="Pfam" id="PF12874">
    <property type="entry name" value="zf-met"/>
    <property type="match status" value="1"/>
</dbReference>
<dbReference type="PANTHER" id="PTHR46144">
    <property type="entry name" value="ZINC FINGER PROTEIN 385B-LIKE"/>
    <property type="match status" value="1"/>
</dbReference>
<dbReference type="SMART" id="SM00451">
    <property type="entry name" value="ZnF_U1"/>
    <property type="match status" value="1"/>
</dbReference>
<dbReference type="PANTHER" id="PTHR46144:SF6">
    <property type="entry name" value="C2H2-TYPE DOMAIN-CONTAINING PROTEIN"/>
    <property type="match status" value="1"/>
</dbReference>
<comment type="subcellular location">
    <subcellularLocation>
        <location evidence="1">Nucleus</location>
    </subcellularLocation>
</comment>
<evidence type="ECO:0000256" key="3">
    <source>
        <dbReference type="ARBA" id="ARBA00022737"/>
    </source>
</evidence>
<organism evidence="9 10">
    <name type="scientific">Limosa lapponica baueri</name>
    <dbReference type="NCBI Taxonomy" id="1758121"/>
    <lineage>
        <taxon>Eukaryota</taxon>
        <taxon>Metazoa</taxon>
        <taxon>Chordata</taxon>
        <taxon>Craniata</taxon>
        <taxon>Vertebrata</taxon>
        <taxon>Euteleostomi</taxon>
        <taxon>Archelosauria</taxon>
        <taxon>Archosauria</taxon>
        <taxon>Dinosauria</taxon>
        <taxon>Saurischia</taxon>
        <taxon>Theropoda</taxon>
        <taxon>Coelurosauria</taxon>
        <taxon>Aves</taxon>
        <taxon>Neognathae</taxon>
        <taxon>Neoaves</taxon>
        <taxon>Charadriiformes</taxon>
        <taxon>Scolopacidae</taxon>
        <taxon>Limosa</taxon>
    </lineage>
</organism>
<protein>
    <recommendedName>
        <fullName evidence="8">U1-type domain-containing protein</fullName>
    </recommendedName>
</protein>